<proteinExistence type="predicted"/>
<feature type="region of interest" description="Disordered" evidence="1">
    <location>
        <begin position="179"/>
        <end position="202"/>
    </location>
</feature>
<protein>
    <submittedName>
        <fullName evidence="2">Uncharacterized protein</fullName>
    </submittedName>
</protein>
<gene>
    <name evidence="2" type="ORF">D9613_012652</name>
</gene>
<evidence type="ECO:0000256" key="1">
    <source>
        <dbReference type="SAM" id="MobiDB-lite"/>
    </source>
</evidence>
<sequence>MHPIELHILDISTGKPHLEYHWEQYSLNFFTDFDGIFHSLEISGSIIVLTASGEDGVFVYITNWRRKTGYNMIYTLPEPVTSGVVFLTEHIIVLPRIPEEDTEEPATLDIHDVSGLTKDDDMQRNALDKKIHPLVKRLGLPHLRSDELYYTSFTGTSSPLGTQSQSFNAMMGRRPRFPVRSGVDAQDGEHWEGDNNTGRGFHPNPQHTICAFDVAIDDGGIQERRTLIIIHRRSLLALVEADPSRRFFGDPDEMTEVDPIPWADWGPAISTWLPPVGFKDANSNFLSRSHTSGQRLALLLTPSAVEGSSQEDFEDSRLDSDKYLTVVNFNAYRDSDMPRNTLRQLPGSKTSSLFAEPADGKLDYRVVHVPLCLPEGSPLPDDCMIDEERIVALTLNKDDSKIYTTTHVFG</sequence>
<reference evidence="2 3" key="1">
    <citation type="submission" date="2019-12" db="EMBL/GenBank/DDBJ databases">
        <authorList>
            <person name="Floudas D."/>
            <person name="Bentzer J."/>
            <person name="Ahren D."/>
            <person name="Johansson T."/>
            <person name="Persson P."/>
            <person name="Tunlid A."/>
        </authorList>
    </citation>
    <scope>NUCLEOTIDE SEQUENCE [LARGE SCALE GENOMIC DNA]</scope>
    <source>
        <strain evidence="2 3">CBS 102.39</strain>
    </source>
</reference>
<evidence type="ECO:0000313" key="2">
    <source>
        <dbReference type="EMBL" id="KAF4618068.1"/>
    </source>
</evidence>
<comment type="caution">
    <text evidence="2">The sequence shown here is derived from an EMBL/GenBank/DDBJ whole genome shotgun (WGS) entry which is preliminary data.</text>
</comment>
<evidence type="ECO:0000313" key="3">
    <source>
        <dbReference type="Proteomes" id="UP000521872"/>
    </source>
</evidence>
<dbReference type="AlphaFoldDB" id="A0A8H4QVP7"/>
<name>A0A8H4QVP7_9AGAR</name>
<keyword evidence="3" id="KW-1185">Reference proteome</keyword>
<dbReference type="Proteomes" id="UP000521872">
    <property type="component" value="Unassembled WGS sequence"/>
</dbReference>
<organism evidence="2 3">
    <name type="scientific">Agrocybe pediades</name>
    <dbReference type="NCBI Taxonomy" id="84607"/>
    <lineage>
        <taxon>Eukaryota</taxon>
        <taxon>Fungi</taxon>
        <taxon>Dikarya</taxon>
        <taxon>Basidiomycota</taxon>
        <taxon>Agaricomycotina</taxon>
        <taxon>Agaricomycetes</taxon>
        <taxon>Agaricomycetidae</taxon>
        <taxon>Agaricales</taxon>
        <taxon>Agaricineae</taxon>
        <taxon>Strophariaceae</taxon>
        <taxon>Agrocybe</taxon>
    </lineage>
</organism>
<dbReference type="EMBL" id="JAACJL010000019">
    <property type="protein sequence ID" value="KAF4618068.1"/>
    <property type="molecule type" value="Genomic_DNA"/>
</dbReference>
<accession>A0A8H4QVP7</accession>